<evidence type="ECO:0000313" key="2">
    <source>
        <dbReference type="EMBL" id="CAK0860635.1"/>
    </source>
</evidence>
<accession>A0ABN9ULA7</accession>
<keyword evidence="3" id="KW-1185">Reference proteome</keyword>
<organism evidence="2 3">
    <name type="scientific">Prorocentrum cordatum</name>
    <dbReference type="NCBI Taxonomy" id="2364126"/>
    <lineage>
        <taxon>Eukaryota</taxon>
        <taxon>Sar</taxon>
        <taxon>Alveolata</taxon>
        <taxon>Dinophyceae</taxon>
        <taxon>Prorocentrales</taxon>
        <taxon>Prorocentraceae</taxon>
        <taxon>Prorocentrum</taxon>
    </lineage>
</organism>
<dbReference type="EMBL" id="CAUYUJ010015996">
    <property type="protein sequence ID" value="CAK0860635.1"/>
    <property type="molecule type" value="Genomic_DNA"/>
</dbReference>
<evidence type="ECO:0008006" key="4">
    <source>
        <dbReference type="Google" id="ProtNLM"/>
    </source>
</evidence>
<protein>
    <recommendedName>
        <fullName evidence="4">Inositol-pentakisphosphate 2-kinase</fullName>
    </recommendedName>
</protein>
<gene>
    <name evidence="2" type="ORF">PCOR1329_LOCUS49540</name>
</gene>
<feature type="region of interest" description="Disordered" evidence="1">
    <location>
        <begin position="160"/>
        <end position="187"/>
    </location>
</feature>
<evidence type="ECO:0000256" key="1">
    <source>
        <dbReference type="SAM" id="MobiDB-lite"/>
    </source>
</evidence>
<comment type="caution">
    <text evidence="2">The sequence shown here is derived from an EMBL/GenBank/DDBJ whole genome shotgun (WGS) entry which is preliminary data.</text>
</comment>
<reference evidence="2" key="1">
    <citation type="submission" date="2023-10" db="EMBL/GenBank/DDBJ databases">
        <authorList>
            <person name="Chen Y."/>
            <person name="Shah S."/>
            <person name="Dougan E. K."/>
            <person name="Thang M."/>
            <person name="Chan C."/>
        </authorList>
    </citation>
    <scope>NUCLEOTIDE SEQUENCE [LARGE SCALE GENOMIC DNA]</scope>
</reference>
<dbReference type="Proteomes" id="UP001189429">
    <property type="component" value="Unassembled WGS sequence"/>
</dbReference>
<feature type="region of interest" description="Disordered" evidence="1">
    <location>
        <begin position="199"/>
        <end position="332"/>
    </location>
</feature>
<proteinExistence type="predicted"/>
<sequence length="332" mass="33826">MVSRTASGLPPLGLANLAALGYGGCWGRAVGAQVALGPGLPTLRRSALERLGEFSAPEVLWLASGLQGAGVLDGAALAAARAALDHLGAGADGSLPTPWGTRLEAPPSAPGSPEVLSERDEVFAIYKPPGWSAATGFASGAHPRLADFLARAARRWPISGDAAEDRDGDTPDLTPAAPCSPRRRTGASGACVWSCAPRSEGHEAVRAPLPRPPAPRRLGHDRRSPRPAPPARAGGGRRRAVAGGSARGRAARAHGRARGGAPAGAARLRRRRGGLQPGAGAPCDGQDTPVRRQLPGGRAIWLCPGPGIQVHPASSRAYSGRDPLISPAESAV</sequence>
<name>A0ABN9ULA7_9DINO</name>
<evidence type="ECO:0000313" key="3">
    <source>
        <dbReference type="Proteomes" id="UP001189429"/>
    </source>
</evidence>